<dbReference type="Proteomes" id="UP001431693">
    <property type="component" value="Unassembled WGS sequence"/>
</dbReference>
<evidence type="ECO:0000256" key="6">
    <source>
        <dbReference type="ARBA" id="ARBA00050038"/>
    </source>
</evidence>
<evidence type="ECO:0000256" key="8">
    <source>
        <dbReference type="RuleBase" id="RU000673"/>
    </source>
</evidence>
<dbReference type="Pfam" id="PF01195">
    <property type="entry name" value="Pept_tRNA_hydro"/>
    <property type="match status" value="1"/>
</dbReference>
<feature type="active site" description="Proton acceptor" evidence="7">
    <location>
        <position position="19"/>
    </location>
</feature>
<evidence type="ECO:0000256" key="3">
    <source>
        <dbReference type="ARBA" id="ARBA00022801"/>
    </source>
</evidence>
<dbReference type="InterPro" id="IPR018171">
    <property type="entry name" value="Pept_tRNA_hydro_CS"/>
</dbReference>
<dbReference type="Gene3D" id="3.40.50.1470">
    <property type="entry name" value="Peptidyl-tRNA hydrolase"/>
    <property type="match status" value="1"/>
</dbReference>
<keyword evidence="2 7" id="KW-0820">tRNA-binding</keyword>
<feature type="site" description="Stabilizes the basic form of H active site to accept a proton" evidence="7">
    <location>
        <position position="91"/>
    </location>
</feature>
<protein>
    <recommendedName>
        <fullName evidence="6 7">Peptidyl-tRNA hydrolase</fullName>
        <shortName evidence="7">Pth</shortName>
        <ecNumber evidence="1 7">3.1.1.29</ecNumber>
    </recommendedName>
</protein>
<comment type="function">
    <text evidence="7">Hydrolyzes ribosome-free peptidyl-tRNAs (with 1 or more amino acids incorporated), which drop off the ribosome during protein synthesis, or as a result of ribosome stalling.</text>
</comment>
<name>A0ABT6ZMK5_9ACTN</name>
<sequence>MELVVGLGNPGPEYAQTRHNSGFQTVDELARRWNVTYWKNQDGALVATATVDGRTITLAKPQSFMNCSGGPVSKLAKRLGIAPDQLLVVHDDLDIPAGEVRVKIGGGHGGQNGMRSIIDKLGSRDFVRVRDGIGRPPGKMDPADYVLKQMKGDVWEEQLAEASRGADAVELVLKEGPVRARDQVNGQHGQ</sequence>
<gene>
    <name evidence="7 10" type="primary">pth</name>
    <name evidence="10" type="ORF">QJ043_09425</name>
</gene>
<feature type="binding site" evidence="7">
    <location>
        <position position="14"/>
    </location>
    <ligand>
        <name>tRNA</name>
        <dbReference type="ChEBI" id="CHEBI:17843"/>
    </ligand>
</feature>
<comment type="caution">
    <text evidence="10">The sequence shown here is derived from an EMBL/GenBank/DDBJ whole genome shotgun (WGS) entry which is preliminary data.</text>
</comment>
<evidence type="ECO:0000313" key="10">
    <source>
        <dbReference type="EMBL" id="MDJ1130294.1"/>
    </source>
</evidence>
<dbReference type="PANTHER" id="PTHR17224">
    <property type="entry name" value="PEPTIDYL-TRNA HYDROLASE"/>
    <property type="match status" value="1"/>
</dbReference>
<accession>A0ABT6ZMK5</accession>
<dbReference type="InterPro" id="IPR001328">
    <property type="entry name" value="Pept_tRNA_hydro"/>
</dbReference>
<evidence type="ECO:0000256" key="1">
    <source>
        <dbReference type="ARBA" id="ARBA00013260"/>
    </source>
</evidence>
<proteinExistence type="inferred from homology"/>
<dbReference type="InterPro" id="IPR036416">
    <property type="entry name" value="Pept_tRNA_hydro_sf"/>
</dbReference>
<evidence type="ECO:0000256" key="7">
    <source>
        <dbReference type="HAMAP-Rule" id="MF_00083"/>
    </source>
</evidence>
<comment type="function">
    <text evidence="7">Catalyzes the release of premature peptidyl moieties from peptidyl-tRNA molecules trapped in stalled 50S ribosomal subunits, and thus maintains levels of free tRNAs and 50S ribosomes.</text>
</comment>
<dbReference type="NCBIfam" id="TIGR00447">
    <property type="entry name" value="pth"/>
    <property type="match status" value="1"/>
</dbReference>
<evidence type="ECO:0000256" key="9">
    <source>
        <dbReference type="RuleBase" id="RU004320"/>
    </source>
</evidence>
<dbReference type="EC" id="3.1.1.29" evidence="1 7"/>
<evidence type="ECO:0000313" key="11">
    <source>
        <dbReference type="Proteomes" id="UP001431693"/>
    </source>
</evidence>
<dbReference type="CDD" id="cd00462">
    <property type="entry name" value="PTH"/>
    <property type="match status" value="1"/>
</dbReference>
<comment type="subcellular location">
    <subcellularLocation>
        <location evidence="7">Cytoplasm</location>
    </subcellularLocation>
</comment>
<feature type="site" description="Discriminates between blocked and unblocked aminoacyl-tRNA" evidence="7">
    <location>
        <position position="9"/>
    </location>
</feature>
<feature type="binding site" evidence="7">
    <location>
        <position position="64"/>
    </location>
    <ligand>
        <name>tRNA</name>
        <dbReference type="ChEBI" id="CHEBI:17843"/>
    </ligand>
</feature>
<reference evidence="10" key="1">
    <citation type="submission" date="2023-05" db="EMBL/GenBank/DDBJ databases">
        <title>[olsenella] sp. nov., isolated from a pig farm feces dump.</title>
        <authorList>
            <person name="Chang Y.-H."/>
        </authorList>
    </citation>
    <scope>NUCLEOTIDE SEQUENCE</scope>
    <source>
        <strain evidence="10">YH-ols2217</strain>
    </source>
</reference>
<dbReference type="HAMAP" id="MF_00083">
    <property type="entry name" value="Pept_tRNA_hydro_bact"/>
    <property type="match status" value="1"/>
</dbReference>
<feature type="binding site" evidence="7">
    <location>
        <position position="112"/>
    </location>
    <ligand>
        <name>tRNA</name>
        <dbReference type="ChEBI" id="CHEBI:17843"/>
    </ligand>
</feature>
<evidence type="ECO:0000256" key="2">
    <source>
        <dbReference type="ARBA" id="ARBA00022555"/>
    </source>
</evidence>
<comment type="similarity">
    <text evidence="5 7 9">Belongs to the PTH family.</text>
</comment>
<evidence type="ECO:0000256" key="4">
    <source>
        <dbReference type="ARBA" id="ARBA00022884"/>
    </source>
</evidence>
<feature type="binding site" evidence="7">
    <location>
        <position position="66"/>
    </location>
    <ligand>
        <name>tRNA</name>
        <dbReference type="ChEBI" id="CHEBI:17843"/>
    </ligand>
</feature>
<comment type="subunit">
    <text evidence="7">Monomer.</text>
</comment>
<dbReference type="EMBL" id="JASJEX010000005">
    <property type="protein sequence ID" value="MDJ1130294.1"/>
    <property type="molecule type" value="Genomic_DNA"/>
</dbReference>
<keyword evidence="3 7" id="KW-0378">Hydrolase</keyword>
<dbReference type="SUPFAM" id="SSF53178">
    <property type="entry name" value="Peptidyl-tRNA hydrolase-like"/>
    <property type="match status" value="1"/>
</dbReference>
<keyword evidence="7" id="KW-0963">Cytoplasm</keyword>
<comment type="catalytic activity">
    <reaction evidence="7 8">
        <text>an N-acyl-L-alpha-aminoacyl-tRNA + H2O = an N-acyl-L-amino acid + a tRNA + H(+)</text>
        <dbReference type="Rhea" id="RHEA:54448"/>
        <dbReference type="Rhea" id="RHEA-COMP:10123"/>
        <dbReference type="Rhea" id="RHEA-COMP:13883"/>
        <dbReference type="ChEBI" id="CHEBI:15377"/>
        <dbReference type="ChEBI" id="CHEBI:15378"/>
        <dbReference type="ChEBI" id="CHEBI:59874"/>
        <dbReference type="ChEBI" id="CHEBI:78442"/>
        <dbReference type="ChEBI" id="CHEBI:138191"/>
        <dbReference type="EC" id="3.1.1.29"/>
    </reaction>
</comment>
<dbReference type="PANTHER" id="PTHR17224:SF1">
    <property type="entry name" value="PEPTIDYL-TRNA HYDROLASE"/>
    <property type="match status" value="1"/>
</dbReference>
<dbReference type="PROSITE" id="PS01195">
    <property type="entry name" value="PEPT_TRNA_HYDROL_1"/>
    <property type="match status" value="1"/>
</dbReference>
<dbReference type="GO" id="GO:0004045">
    <property type="term" value="F:peptidyl-tRNA hydrolase activity"/>
    <property type="evidence" value="ECO:0007669"/>
    <property type="project" value="UniProtKB-EC"/>
</dbReference>
<organism evidence="10 11">
    <name type="scientific">Kribbibacterium absianum</name>
    <dbReference type="NCBI Taxonomy" id="3044210"/>
    <lineage>
        <taxon>Bacteria</taxon>
        <taxon>Bacillati</taxon>
        <taxon>Actinomycetota</taxon>
        <taxon>Coriobacteriia</taxon>
        <taxon>Coriobacteriales</taxon>
        <taxon>Kribbibacteriaceae</taxon>
        <taxon>Kribbibacterium</taxon>
    </lineage>
</organism>
<keyword evidence="4 7" id="KW-0694">RNA-binding</keyword>
<keyword evidence="11" id="KW-1185">Reference proteome</keyword>
<evidence type="ECO:0000256" key="5">
    <source>
        <dbReference type="ARBA" id="ARBA00038063"/>
    </source>
</evidence>